<protein>
    <recommendedName>
        <fullName evidence="4">BED-type domain-containing protein</fullName>
    </recommendedName>
</protein>
<evidence type="ECO:0000256" key="1">
    <source>
        <dbReference type="SAM" id="MobiDB-lite"/>
    </source>
</evidence>
<feature type="region of interest" description="Disordered" evidence="1">
    <location>
        <begin position="145"/>
        <end position="164"/>
    </location>
</feature>
<keyword evidence="3" id="KW-1185">Reference proteome</keyword>
<evidence type="ECO:0000313" key="2">
    <source>
        <dbReference type="EMBL" id="KAL3769584.1"/>
    </source>
</evidence>
<sequence length="289" mass="31722">MSVDANITSWTPAGAGAELQESLIDEEEQDGQLQTGGGKRQQTVSAVSKKPRDNRLRECFTITDEEGQGGGVKIVCKYCQDYVKVLQKFNPTKARTHLTTRCTGVDEALRKSLLGSTQAAKRTLQVEAVADQVGVVPSASIVGTSTTTESLESTTTTSRTNKASVTRRPSPAILSFHPGGNVVDEFLEVSASLQNGDLILTLTFPAEQTMNQLKLNFIAERNSEGAALCIDGFMNMRHEASWTAFLYSLTRDGTRDGPYCQWSLNYGEFEEDMTRVQKVEQLLKVMENH</sequence>
<feature type="region of interest" description="Disordered" evidence="1">
    <location>
        <begin position="26"/>
        <end position="48"/>
    </location>
</feature>
<proteinExistence type="predicted"/>
<organism evidence="2 3">
    <name type="scientific">Discostella pseudostelligera</name>
    <dbReference type="NCBI Taxonomy" id="259834"/>
    <lineage>
        <taxon>Eukaryota</taxon>
        <taxon>Sar</taxon>
        <taxon>Stramenopiles</taxon>
        <taxon>Ochrophyta</taxon>
        <taxon>Bacillariophyta</taxon>
        <taxon>Coscinodiscophyceae</taxon>
        <taxon>Thalassiosirophycidae</taxon>
        <taxon>Stephanodiscales</taxon>
        <taxon>Stephanodiscaceae</taxon>
        <taxon>Discostella</taxon>
    </lineage>
</organism>
<reference evidence="2 3" key="1">
    <citation type="submission" date="2024-10" db="EMBL/GenBank/DDBJ databases">
        <title>Updated reference genomes for cyclostephanoid diatoms.</title>
        <authorList>
            <person name="Roberts W.R."/>
            <person name="Alverson A.J."/>
        </authorList>
    </citation>
    <scope>NUCLEOTIDE SEQUENCE [LARGE SCALE GENOMIC DNA]</scope>
    <source>
        <strain evidence="2 3">AJA232-27</strain>
    </source>
</reference>
<name>A0ABD3N0D5_9STRA</name>
<evidence type="ECO:0000313" key="3">
    <source>
        <dbReference type="Proteomes" id="UP001530293"/>
    </source>
</evidence>
<dbReference type="Proteomes" id="UP001530293">
    <property type="component" value="Unassembled WGS sequence"/>
</dbReference>
<gene>
    <name evidence="2" type="ORF">ACHAWU_005536</name>
</gene>
<feature type="compositionally biased region" description="Low complexity" evidence="1">
    <location>
        <begin position="145"/>
        <end position="160"/>
    </location>
</feature>
<accession>A0ABD3N0D5</accession>
<dbReference type="EMBL" id="JALLBG020000054">
    <property type="protein sequence ID" value="KAL3769584.1"/>
    <property type="molecule type" value="Genomic_DNA"/>
</dbReference>
<comment type="caution">
    <text evidence="2">The sequence shown here is derived from an EMBL/GenBank/DDBJ whole genome shotgun (WGS) entry which is preliminary data.</text>
</comment>
<dbReference type="AlphaFoldDB" id="A0ABD3N0D5"/>
<evidence type="ECO:0008006" key="4">
    <source>
        <dbReference type="Google" id="ProtNLM"/>
    </source>
</evidence>